<accession>A0A345UH74</accession>
<evidence type="ECO:0000256" key="4">
    <source>
        <dbReference type="ARBA" id="ARBA00022825"/>
    </source>
</evidence>
<dbReference type="SUPFAM" id="SSF53474">
    <property type="entry name" value="alpha/beta-Hydrolases"/>
    <property type="match status" value="1"/>
</dbReference>
<dbReference type="PRINTS" id="PR00862">
    <property type="entry name" value="PROLIGOPTASE"/>
</dbReference>
<keyword evidence="2" id="KW-0645">Protease</keyword>
<dbReference type="Proteomes" id="UP000254808">
    <property type="component" value="Chromosome"/>
</dbReference>
<dbReference type="Gene3D" id="3.40.50.1820">
    <property type="entry name" value="alpha/beta hydrolase"/>
    <property type="match status" value="1"/>
</dbReference>
<proteinExistence type="inferred from homology"/>
<evidence type="ECO:0000256" key="1">
    <source>
        <dbReference type="ARBA" id="ARBA00005228"/>
    </source>
</evidence>
<evidence type="ECO:0000256" key="3">
    <source>
        <dbReference type="ARBA" id="ARBA00022801"/>
    </source>
</evidence>
<dbReference type="InterPro" id="IPR002470">
    <property type="entry name" value="Peptidase_S9A"/>
</dbReference>
<dbReference type="AlphaFoldDB" id="A0A345UH74"/>
<evidence type="ECO:0000259" key="5">
    <source>
        <dbReference type="Pfam" id="PF00326"/>
    </source>
</evidence>
<evidence type="ECO:0000259" key="6">
    <source>
        <dbReference type="Pfam" id="PF02897"/>
    </source>
</evidence>
<comment type="similarity">
    <text evidence="1">Belongs to the peptidase S9A family.</text>
</comment>
<sequence>MRVKAVLSSKYIIKLYAARCALIMNELNQHRKHSSGPAFPEGIQPPVARQIPVELSMHGHTRIDPFFWMKDRDNPAVIDYLKAENDYLKAITGHTDAFQEALFSEMRARIKEDDSSVPYFLNGYFYYTRYEEGQEYPIYARRFETMESDEEIILNVNELAEGQSYTSVGGVSVSNDARLLAFSVDHVGRRIYTIRFKNLETGAFLEDEIPDVTGNLSWAADNATIFYSKQDPQTLRSYQIYRHRLGSNPAANALVFQEDDETFTTYVKRTKSRAYIMLVSYSTVSTEYRFIPADKPTATPELLQARARHHEYFADHFGDHFYIRTNHEAQNFRLMRVPVAAPGMANWEEIIPHRPDVLLEGIDIFARYLVLSEVQNGLPVIRIREWESGAEHYMAFDEPAYLAYTTTNLAFDTPVLRYGYTSLTTPNSIYEYNMETRAHTLLKQQEVRGDFSRENYVTERHFATAADGTRIPVSLVYRKGLRKNGQNPLLQYGYGSYGYSMPPTFSSARLSLLDRGFAFAIAHVRGGEEMGRAWYEQGKLENKMNTFTDFIAVSEYLIAQRFTNPSQLYAMGGSAGGLLVGAVMNLRPDLYNGIVAQVPFVDVVTTMLDDSIPLTTGEYDEWGNPNDPHFYEIMLAYSPYDQVSAQAYPHLLVTSGLHDSQVQYWEPTKWVARLRERNTSENVILLNTNMDAGHGGASGRFQRLCEVAMEYAFLLELEGIRS</sequence>
<protein>
    <submittedName>
        <fullName evidence="7">Oligopeptidase B</fullName>
    </submittedName>
</protein>
<dbReference type="InterPro" id="IPR051543">
    <property type="entry name" value="Serine_Peptidase_S9A"/>
</dbReference>
<dbReference type="GO" id="GO:0004252">
    <property type="term" value="F:serine-type endopeptidase activity"/>
    <property type="evidence" value="ECO:0007669"/>
    <property type="project" value="InterPro"/>
</dbReference>
<keyword evidence="8" id="KW-1185">Reference proteome</keyword>
<dbReference type="InterPro" id="IPR023302">
    <property type="entry name" value="Pept_S9A_N"/>
</dbReference>
<name>A0A345UH74_9BACT</name>
<gene>
    <name evidence="7" type="ORF">CYPRO_0541</name>
</gene>
<dbReference type="InterPro" id="IPR001375">
    <property type="entry name" value="Peptidase_S9_cat"/>
</dbReference>
<reference evidence="7 8" key="1">
    <citation type="submission" date="2018-03" db="EMBL/GenBank/DDBJ databases">
        <title>Phenotypic and genomic properties of Cyclonatronum proteinivorum gen. nov., sp. nov., a haloalkaliphilic bacteroidete from soda lakes possessing Na+-translocating rhodopsin.</title>
        <authorList>
            <person name="Toshchakov S.V."/>
            <person name="Korzhenkov A."/>
            <person name="Samarov N.I."/>
            <person name="Kublanov I.V."/>
            <person name="Muntyan M.S."/>
            <person name="Sorokin D.Y."/>
        </authorList>
    </citation>
    <scope>NUCLEOTIDE SEQUENCE [LARGE SCALE GENOMIC DNA]</scope>
    <source>
        <strain evidence="7 8">Omega</strain>
    </source>
</reference>
<evidence type="ECO:0000313" key="7">
    <source>
        <dbReference type="EMBL" id="AXI99825.1"/>
    </source>
</evidence>
<evidence type="ECO:0000313" key="8">
    <source>
        <dbReference type="Proteomes" id="UP000254808"/>
    </source>
</evidence>
<keyword evidence="4" id="KW-0720">Serine protease</keyword>
<dbReference type="InterPro" id="IPR029058">
    <property type="entry name" value="AB_hydrolase_fold"/>
</dbReference>
<keyword evidence="3" id="KW-0378">Hydrolase</keyword>
<organism evidence="7 8">
    <name type="scientific">Cyclonatronum proteinivorum</name>
    <dbReference type="NCBI Taxonomy" id="1457365"/>
    <lineage>
        <taxon>Bacteria</taxon>
        <taxon>Pseudomonadati</taxon>
        <taxon>Balneolota</taxon>
        <taxon>Balneolia</taxon>
        <taxon>Balneolales</taxon>
        <taxon>Cyclonatronaceae</taxon>
        <taxon>Cyclonatronum</taxon>
    </lineage>
</organism>
<dbReference type="Gene3D" id="2.130.10.120">
    <property type="entry name" value="Prolyl oligopeptidase, N-terminal domain"/>
    <property type="match status" value="1"/>
</dbReference>
<dbReference type="Pfam" id="PF02897">
    <property type="entry name" value="Peptidase_S9_N"/>
    <property type="match status" value="1"/>
</dbReference>
<dbReference type="FunFam" id="3.40.50.1820:FF:000005">
    <property type="entry name" value="Prolyl endopeptidase"/>
    <property type="match status" value="1"/>
</dbReference>
<dbReference type="Pfam" id="PF00326">
    <property type="entry name" value="Peptidase_S9"/>
    <property type="match status" value="1"/>
</dbReference>
<dbReference type="EMBL" id="CP027806">
    <property type="protein sequence ID" value="AXI99825.1"/>
    <property type="molecule type" value="Genomic_DNA"/>
</dbReference>
<dbReference type="PANTHER" id="PTHR11757:SF19">
    <property type="entry name" value="PROLYL ENDOPEPTIDASE-LIKE"/>
    <property type="match status" value="1"/>
</dbReference>
<dbReference type="SUPFAM" id="SSF50993">
    <property type="entry name" value="Peptidase/esterase 'gauge' domain"/>
    <property type="match status" value="1"/>
</dbReference>
<evidence type="ECO:0000256" key="2">
    <source>
        <dbReference type="ARBA" id="ARBA00022670"/>
    </source>
</evidence>
<feature type="domain" description="Peptidase S9 prolyl oligopeptidase catalytic" evidence="5">
    <location>
        <begin position="504"/>
        <end position="716"/>
    </location>
</feature>
<dbReference type="GO" id="GO:0006508">
    <property type="term" value="P:proteolysis"/>
    <property type="evidence" value="ECO:0007669"/>
    <property type="project" value="UniProtKB-KW"/>
</dbReference>
<feature type="domain" description="Peptidase S9A N-terminal" evidence="6">
    <location>
        <begin position="45"/>
        <end position="445"/>
    </location>
</feature>
<dbReference type="PANTHER" id="PTHR11757">
    <property type="entry name" value="PROTEASE FAMILY S9A OLIGOPEPTIDASE"/>
    <property type="match status" value="1"/>
</dbReference>
<dbReference type="KEGG" id="cprv:CYPRO_0541"/>